<keyword evidence="1" id="KW-1133">Transmembrane helix</keyword>
<dbReference type="Proteomes" id="UP001331761">
    <property type="component" value="Unassembled WGS sequence"/>
</dbReference>
<proteinExistence type="predicted"/>
<dbReference type="InterPro" id="IPR038765">
    <property type="entry name" value="Papain-like_cys_pep_sf"/>
</dbReference>
<name>A0AAN8EVI4_TRICO</name>
<feature type="transmembrane region" description="Helical" evidence="1">
    <location>
        <begin position="32"/>
        <end position="51"/>
    </location>
</feature>
<sequence length="121" mass="14155">GVSHLFTTLSQELYRSLCKCESVPLQSFFPRVLLSAVIFYLPFLYILKALADKKFDVNGRNRKLKTPIIYPRELSARTFHFNVSKYDDFDYELFAVMIHEGDNCADDASNRWFDKSFQLIV</sequence>
<organism evidence="2 3">
    <name type="scientific">Trichostrongylus colubriformis</name>
    <name type="common">Black scour worm</name>
    <dbReference type="NCBI Taxonomy" id="6319"/>
    <lineage>
        <taxon>Eukaryota</taxon>
        <taxon>Metazoa</taxon>
        <taxon>Ecdysozoa</taxon>
        <taxon>Nematoda</taxon>
        <taxon>Chromadorea</taxon>
        <taxon>Rhabditida</taxon>
        <taxon>Rhabditina</taxon>
        <taxon>Rhabditomorpha</taxon>
        <taxon>Strongyloidea</taxon>
        <taxon>Trichostrongylidae</taxon>
        <taxon>Trichostrongylus</taxon>
    </lineage>
</organism>
<dbReference type="Gene3D" id="3.90.70.10">
    <property type="entry name" value="Cysteine proteinases"/>
    <property type="match status" value="1"/>
</dbReference>
<keyword evidence="1" id="KW-0472">Membrane</keyword>
<keyword evidence="3" id="KW-1185">Reference proteome</keyword>
<keyword evidence="1" id="KW-0812">Transmembrane</keyword>
<protein>
    <recommendedName>
        <fullName evidence="4">USP domain-containing protein</fullName>
    </recommendedName>
</protein>
<feature type="non-terminal residue" evidence="2">
    <location>
        <position position="121"/>
    </location>
</feature>
<evidence type="ECO:0000256" key="1">
    <source>
        <dbReference type="SAM" id="Phobius"/>
    </source>
</evidence>
<dbReference type="EMBL" id="WIXE01022344">
    <property type="protein sequence ID" value="KAK5967571.1"/>
    <property type="molecule type" value="Genomic_DNA"/>
</dbReference>
<dbReference type="AlphaFoldDB" id="A0AAN8EVI4"/>
<evidence type="ECO:0000313" key="2">
    <source>
        <dbReference type="EMBL" id="KAK5967571.1"/>
    </source>
</evidence>
<comment type="caution">
    <text evidence="2">The sequence shown here is derived from an EMBL/GenBank/DDBJ whole genome shotgun (WGS) entry which is preliminary data.</text>
</comment>
<feature type="non-terminal residue" evidence="2">
    <location>
        <position position="1"/>
    </location>
</feature>
<dbReference type="SUPFAM" id="SSF54001">
    <property type="entry name" value="Cysteine proteinases"/>
    <property type="match status" value="1"/>
</dbReference>
<evidence type="ECO:0008006" key="4">
    <source>
        <dbReference type="Google" id="ProtNLM"/>
    </source>
</evidence>
<evidence type="ECO:0000313" key="3">
    <source>
        <dbReference type="Proteomes" id="UP001331761"/>
    </source>
</evidence>
<gene>
    <name evidence="2" type="ORF">GCK32_012324</name>
</gene>
<accession>A0AAN8EVI4</accession>
<reference evidence="2 3" key="1">
    <citation type="submission" date="2019-10" db="EMBL/GenBank/DDBJ databases">
        <title>Assembly and Annotation for the nematode Trichostrongylus colubriformis.</title>
        <authorList>
            <person name="Martin J."/>
        </authorList>
    </citation>
    <scope>NUCLEOTIDE SEQUENCE [LARGE SCALE GENOMIC DNA]</scope>
    <source>
        <strain evidence="2">G859</strain>
        <tissue evidence="2">Whole worm</tissue>
    </source>
</reference>